<gene>
    <name evidence="1" type="ORF">S12H4_01241</name>
</gene>
<accession>X1PYG8</accession>
<protein>
    <submittedName>
        <fullName evidence="1">Uncharacterized protein</fullName>
    </submittedName>
</protein>
<sequence length="127" mass="14697">MSEAQNQPTSTKPMPDYLTLKEARKWGNQFLAQFRNDNISIEGNVHVVVDSQLGIIAESPAENLCLVYSYLLRDFPGDCPPVIEQLINFRAYLFKHNKQYTRLRLLLTTANVGAHRFIQRLHEYESE</sequence>
<dbReference type="AlphaFoldDB" id="X1PYG8"/>
<name>X1PYG8_9ZZZZ</name>
<proteinExistence type="predicted"/>
<reference evidence="1" key="1">
    <citation type="journal article" date="2014" name="Front. Microbiol.">
        <title>High frequency of phylogenetically diverse reductive dehalogenase-homologous genes in deep subseafloor sedimentary metagenomes.</title>
        <authorList>
            <person name="Kawai M."/>
            <person name="Futagami T."/>
            <person name="Toyoda A."/>
            <person name="Takaki Y."/>
            <person name="Nishi S."/>
            <person name="Hori S."/>
            <person name="Arai W."/>
            <person name="Tsubouchi T."/>
            <person name="Morono Y."/>
            <person name="Uchiyama I."/>
            <person name="Ito T."/>
            <person name="Fujiyama A."/>
            <person name="Inagaki F."/>
            <person name="Takami H."/>
        </authorList>
    </citation>
    <scope>NUCLEOTIDE SEQUENCE</scope>
    <source>
        <strain evidence="1">Expedition CK06-06</strain>
    </source>
</reference>
<dbReference type="EMBL" id="BARW01000232">
    <property type="protein sequence ID" value="GAI61347.1"/>
    <property type="molecule type" value="Genomic_DNA"/>
</dbReference>
<comment type="caution">
    <text evidence="1">The sequence shown here is derived from an EMBL/GenBank/DDBJ whole genome shotgun (WGS) entry which is preliminary data.</text>
</comment>
<evidence type="ECO:0000313" key="1">
    <source>
        <dbReference type="EMBL" id="GAI61347.1"/>
    </source>
</evidence>
<organism evidence="1">
    <name type="scientific">marine sediment metagenome</name>
    <dbReference type="NCBI Taxonomy" id="412755"/>
    <lineage>
        <taxon>unclassified sequences</taxon>
        <taxon>metagenomes</taxon>
        <taxon>ecological metagenomes</taxon>
    </lineage>
</organism>